<accession>A0A3G9H4X1</accession>
<comment type="similarity">
    <text evidence="2">Belongs to the EamA transporter family.</text>
</comment>
<reference evidence="10" key="1">
    <citation type="submission" date="2012-11" db="EMBL/GenBank/DDBJ databases">
        <title>Dependencies among metagenomic species, viruses, plasmids and units of genetic variation.</title>
        <authorList>
            <person name="Nielsen H.B."/>
            <person name="Almeida M."/>
            <person name="Juncker A.S."/>
            <person name="Rasmussen S."/>
            <person name="Li J."/>
            <person name="Sunagawa S."/>
            <person name="Plichta D."/>
            <person name="Gautier L."/>
            <person name="Le Chatelier E."/>
            <person name="Peletier E."/>
            <person name="Bonde I."/>
            <person name="Nielsen T."/>
            <person name="Manichanh C."/>
            <person name="Arumugam M."/>
            <person name="Batto J."/>
            <person name="Santos M.B.Q.D."/>
            <person name="Blom N."/>
            <person name="Borruel N."/>
            <person name="Burgdorf K.S."/>
            <person name="Boumezbeur F."/>
            <person name="Casellas F."/>
            <person name="Dore J."/>
            <person name="Guarner F."/>
            <person name="Hansen T."/>
            <person name="Hildebrand F."/>
            <person name="Kaas R.S."/>
            <person name="Kennedy S."/>
            <person name="Kristiansen K."/>
            <person name="Kultima J.R."/>
            <person name="Leonard P."/>
            <person name="Levenez F."/>
            <person name="Lund O."/>
            <person name="Moumen B."/>
            <person name="Le Paslier D."/>
            <person name="Pons N."/>
            <person name="Pedersen O."/>
            <person name="Prifti E."/>
            <person name="Qin J."/>
            <person name="Raes J."/>
            <person name="Tap J."/>
            <person name="Tims S."/>
            <person name="Ussery D.W."/>
            <person name="Yamada T."/>
            <person name="MetaHit consortium"/>
            <person name="Renault P."/>
            <person name="Sicheritz-Ponten T."/>
            <person name="Bork P."/>
            <person name="Wang J."/>
            <person name="Brunak S."/>
            <person name="Ehrlich S.D."/>
        </authorList>
    </citation>
    <scope>NUCLEOTIDE SEQUENCE [LARGE SCALE GENOMIC DNA]</scope>
</reference>
<comment type="caution">
    <text evidence="10">The sequence shown here is derived from an EMBL/GenBank/DDBJ whole genome shotgun (WGS) entry which is preliminary data.</text>
</comment>
<comment type="subcellular location">
    <subcellularLocation>
        <location evidence="1">Cell membrane</location>
        <topology evidence="1">Multi-pass membrane protein</topology>
    </subcellularLocation>
</comment>
<sequence length="294" mass="32839">MESTFRQGIIYSLTAYLLWGILPIYWKTLGVVQAFEILSNRFIWSCVFVWILIIASGRVKSFLAETQDIFTNPKQALAMLAAAITISFNWGLFIWAVNDGRIVETSMGYYINPLVSIVFGVFFLKERLDNWQMAAVICAVIGVGTMVWNLGQLPWVSVSLAVSFALYGLIKKCLSVTTMTSIMLETLLITPLALAYEYYLSLHGTSAYQTAETSTLIMLACAGVVTATPLLFFTAGAKLLPLKIIGFLQYIAPTISLLIGVFMYGENFTSVHMVAFGWIWFGLFLFTIAQIKRR</sequence>
<keyword evidence="5 8" id="KW-0812">Transmembrane</keyword>
<dbReference type="SUPFAM" id="SSF103481">
    <property type="entry name" value="Multidrug resistance efflux transporter EmrE"/>
    <property type="match status" value="2"/>
</dbReference>
<feature type="transmembrane region" description="Helical" evidence="8">
    <location>
        <begin position="247"/>
        <end position="265"/>
    </location>
</feature>
<feature type="transmembrane region" description="Helical" evidence="8">
    <location>
        <begin position="213"/>
        <end position="235"/>
    </location>
</feature>
<keyword evidence="3" id="KW-0813">Transport</keyword>
<feature type="transmembrane region" description="Helical" evidence="8">
    <location>
        <begin position="182"/>
        <end position="201"/>
    </location>
</feature>
<keyword evidence="6 8" id="KW-1133">Transmembrane helix</keyword>
<dbReference type="Pfam" id="PF00892">
    <property type="entry name" value="EamA"/>
    <property type="match status" value="1"/>
</dbReference>
<evidence type="ECO:0000256" key="8">
    <source>
        <dbReference type="SAM" id="Phobius"/>
    </source>
</evidence>
<dbReference type="PANTHER" id="PTHR22911">
    <property type="entry name" value="ACYL-MALONYL CONDENSING ENZYME-RELATED"/>
    <property type="match status" value="1"/>
</dbReference>
<dbReference type="Proteomes" id="UP000484547">
    <property type="component" value="Unassembled WGS sequence"/>
</dbReference>
<evidence type="ECO:0000256" key="2">
    <source>
        <dbReference type="ARBA" id="ARBA00007362"/>
    </source>
</evidence>
<dbReference type="InterPro" id="IPR004626">
    <property type="entry name" value="RarD"/>
</dbReference>
<dbReference type="InterPro" id="IPR000620">
    <property type="entry name" value="EamA_dom"/>
</dbReference>
<evidence type="ECO:0000256" key="1">
    <source>
        <dbReference type="ARBA" id="ARBA00004651"/>
    </source>
</evidence>
<dbReference type="NCBIfam" id="TIGR00688">
    <property type="entry name" value="rarD"/>
    <property type="match status" value="1"/>
</dbReference>
<dbReference type="GeneID" id="49406103"/>
<feature type="transmembrane region" description="Helical" evidence="8">
    <location>
        <begin position="76"/>
        <end position="95"/>
    </location>
</feature>
<evidence type="ECO:0000256" key="4">
    <source>
        <dbReference type="ARBA" id="ARBA00022475"/>
    </source>
</evidence>
<accession>R6I4G7</accession>
<evidence type="ECO:0000256" key="3">
    <source>
        <dbReference type="ARBA" id="ARBA00022448"/>
    </source>
</evidence>
<feature type="transmembrane region" description="Helical" evidence="8">
    <location>
        <begin position="271"/>
        <end position="291"/>
    </location>
</feature>
<evidence type="ECO:0000313" key="11">
    <source>
        <dbReference type="EMBL" id="MTT76746.1"/>
    </source>
</evidence>
<evidence type="ECO:0000313" key="13">
    <source>
        <dbReference type="Proteomes" id="UP000443070"/>
    </source>
</evidence>
<gene>
    <name evidence="11" type="primary">rarD</name>
    <name evidence="10" type="ORF">BN533_00186</name>
    <name evidence="11" type="ORF">GMD11_10820</name>
    <name evidence="12" type="ORF">GMD18_10490</name>
</gene>
<dbReference type="OrthoDB" id="369870at2"/>
<evidence type="ECO:0000313" key="14">
    <source>
        <dbReference type="Proteomes" id="UP000484547"/>
    </source>
</evidence>
<evidence type="ECO:0000259" key="9">
    <source>
        <dbReference type="Pfam" id="PF00892"/>
    </source>
</evidence>
<keyword evidence="7 8" id="KW-0472">Membrane</keyword>
<dbReference type="GO" id="GO:0005886">
    <property type="term" value="C:plasma membrane"/>
    <property type="evidence" value="ECO:0007669"/>
    <property type="project" value="UniProtKB-SubCell"/>
</dbReference>
<dbReference type="PANTHER" id="PTHR22911:SF137">
    <property type="entry name" value="SOLUTE CARRIER FAMILY 35 MEMBER G2-RELATED"/>
    <property type="match status" value="1"/>
</dbReference>
<keyword evidence="4" id="KW-1003">Cell membrane</keyword>
<protein>
    <submittedName>
        <fullName evidence="11">EamA family transporter RarD</fullName>
    </submittedName>
    <submittedName>
        <fullName evidence="10">Protein RarD</fullName>
    </submittedName>
</protein>
<feature type="domain" description="EamA" evidence="9">
    <location>
        <begin position="8"/>
        <end position="146"/>
    </location>
</feature>
<dbReference type="InterPro" id="IPR037185">
    <property type="entry name" value="EmrE-like"/>
</dbReference>
<dbReference type="EMBL" id="WNBW01000012">
    <property type="protein sequence ID" value="MTU04819.1"/>
    <property type="molecule type" value="Genomic_DNA"/>
</dbReference>
<reference evidence="13 14" key="2">
    <citation type="journal article" date="2019" name="Nat. Med.">
        <title>A library of human gut bacterial isolates paired with longitudinal multiomics data enables mechanistic microbiome research.</title>
        <authorList>
            <person name="Poyet M."/>
            <person name="Groussin M."/>
            <person name="Gibbons S.M."/>
            <person name="Avila-Pacheco J."/>
            <person name="Jiang X."/>
            <person name="Kearney S.M."/>
            <person name="Perrotta A.R."/>
            <person name="Berdy B."/>
            <person name="Zhao S."/>
            <person name="Lieberman T.D."/>
            <person name="Swanson P.K."/>
            <person name="Smith M."/>
            <person name="Roesemann S."/>
            <person name="Alexander J.E."/>
            <person name="Rich S.A."/>
            <person name="Livny J."/>
            <person name="Vlamakis H."/>
            <person name="Clish C."/>
            <person name="Bullock K."/>
            <person name="Deik A."/>
            <person name="Scott J."/>
            <person name="Pierce K.A."/>
            <person name="Xavier R.J."/>
            <person name="Alm E.J."/>
        </authorList>
    </citation>
    <scope>NUCLEOTIDE SEQUENCE [LARGE SCALE GENOMIC DNA]</scope>
    <source>
        <strain evidence="11 14">BIOML-A13</strain>
        <strain evidence="12 13">BIOML-A3</strain>
    </source>
</reference>
<feature type="transmembrane region" description="Helical" evidence="8">
    <location>
        <begin position="107"/>
        <end position="124"/>
    </location>
</feature>
<keyword evidence="13" id="KW-1185">Reference proteome</keyword>
<dbReference type="Proteomes" id="UP000443070">
    <property type="component" value="Unassembled WGS sequence"/>
</dbReference>
<dbReference type="EMBL" id="WNBM01000011">
    <property type="protein sequence ID" value="MTT76746.1"/>
    <property type="molecule type" value="Genomic_DNA"/>
</dbReference>
<evidence type="ECO:0000313" key="10">
    <source>
        <dbReference type="EMBL" id="CDB45048.1"/>
    </source>
</evidence>
<proteinExistence type="inferred from homology"/>
<dbReference type="RefSeq" id="WP_021717090.1">
    <property type="nucleotide sequence ID" value="NZ_AP019004.1"/>
</dbReference>
<evidence type="ECO:0000256" key="7">
    <source>
        <dbReference type="ARBA" id="ARBA00023136"/>
    </source>
</evidence>
<evidence type="ECO:0000256" key="5">
    <source>
        <dbReference type="ARBA" id="ARBA00022692"/>
    </source>
</evidence>
<dbReference type="AlphaFoldDB" id="A0A3G9H4X1"/>
<feature type="transmembrane region" description="Helical" evidence="8">
    <location>
        <begin position="38"/>
        <end position="55"/>
    </location>
</feature>
<evidence type="ECO:0000256" key="6">
    <source>
        <dbReference type="ARBA" id="ARBA00022989"/>
    </source>
</evidence>
<dbReference type="EMBL" id="CBDS010000010">
    <property type="protein sequence ID" value="CDB45048.1"/>
    <property type="molecule type" value="Genomic_DNA"/>
</dbReference>
<organism evidence="10">
    <name type="scientific">Phascolarctobacterium faecium</name>
    <dbReference type="NCBI Taxonomy" id="33025"/>
    <lineage>
        <taxon>Bacteria</taxon>
        <taxon>Bacillati</taxon>
        <taxon>Bacillota</taxon>
        <taxon>Negativicutes</taxon>
        <taxon>Acidaminococcales</taxon>
        <taxon>Acidaminococcaceae</taxon>
        <taxon>Phascolarctobacterium</taxon>
    </lineage>
</organism>
<feature type="transmembrane region" description="Helical" evidence="8">
    <location>
        <begin position="131"/>
        <end position="148"/>
    </location>
</feature>
<feature type="transmembrane region" description="Helical" evidence="8">
    <location>
        <begin position="154"/>
        <end position="170"/>
    </location>
</feature>
<feature type="transmembrane region" description="Helical" evidence="8">
    <location>
        <begin position="9"/>
        <end position="26"/>
    </location>
</feature>
<name>A0A3G9H4X1_9FIRM</name>
<evidence type="ECO:0000313" key="12">
    <source>
        <dbReference type="EMBL" id="MTU04819.1"/>
    </source>
</evidence>